<protein>
    <submittedName>
        <fullName evidence="2">Uncharacterized protein</fullName>
    </submittedName>
</protein>
<feature type="region of interest" description="Disordered" evidence="1">
    <location>
        <begin position="159"/>
        <end position="192"/>
    </location>
</feature>
<dbReference type="EMBL" id="UYRU01058997">
    <property type="protein sequence ID" value="VDN14357.1"/>
    <property type="molecule type" value="Genomic_DNA"/>
</dbReference>
<sequence length="215" mass="22457">MYIYIVFNVSEIASAESSHLQIALTFSFRLLRHCNEHIFLQHSAYLRNGLHWYAILAICLLDITSAVTMNLKHFSNGLVACSATENTTSTDKVDINATSPAVTDANTTDANTTTTANATDVTTTTATNDTDANTTTAVNATDVTTTTAANATDATPTTAINATDATPTTAANATDATTTTEKDASKDESGNSGASASLVAQCCFISIPLALLANF</sequence>
<evidence type="ECO:0000313" key="2">
    <source>
        <dbReference type="EMBL" id="VDN14357.1"/>
    </source>
</evidence>
<evidence type="ECO:0000256" key="1">
    <source>
        <dbReference type="SAM" id="MobiDB-lite"/>
    </source>
</evidence>
<feature type="compositionally biased region" description="Low complexity" evidence="1">
    <location>
        <begin position="159"/>
        <end position="179"/>
    </location>
</feature>
<dbReference type="AlphaFoldDB" id="A0A3P7LRP5"/>
<evidence type="ECO:0000313" key="3">
    <source>
        <dbReference type="Proteomes" id="UP000281553"/>
    </source>
</evidence>
<keyword evidence="3" id="KW-1185">Reference proteome</keyword>
<feature type="compositionally biased region" description="Basic and acidic residues" evidence="1">
    <location>
        <begin position="180"/>
        <end position="189"/>
    </location>
</feature>
<proteinExistence type="predicted"/>
<gene>
    <name evidence="2" type="ORF">DILT_LOCUS10188</name>
</gene>
<organism evidence="2 3">
    <name type="scientific">Dibothriocephalus latus</name>
    <name type="common">Fish tapeworm</name>
    <name type="synonym">Diphyllobothrium latum</name>
    <dbReference type="NCBI Taxonomy" id="60516"/>
    <lineage>
        <taxon>Eukaryota</taxon>
        <taxon>Metazoa</taxon>
        <taxon>Spiralia</taxon>
        <taxon>Lophotrochozoa</taxon>
        <taxon>Platyhelminthes</taxon>
        <taxon>Cestoda</taxon>
        <taxon>Eucestoda</taxon>
        <taxon>Diphyllobothriidea</taxon>
        <taxon>Diphyllobothriidae</taxon>
        <taxon>Dibothriocephalus</taxon>
    </lineage>
</organism>
<reference evidence="2 3" key="1">
    <citation type="submission" date="2018-11" db="EMBL/GenBank/DDBJ databases">
        <authorList>
            <consortium name="Pathogen Informatics"/>
        </authorList>
    </citation>
    <scope>NUCLEOTIDE SEQUENCE [LARGE SCALE GENOMIC DNA]</scope>
</reference>
<name>A0A3P7LRP5_DIBLA</name>
<dbReference type="Proteomes" id="UP000281553">
    <property type="component" value="Unassembled WGS sequence"/>
</dbReference>
<accession>A0A3P7LRP5</accession>